<gene>
    <name evidence="2" type="ORF">ACFOMD_01880</name>
</gene>
<accession>A0ABV7X593</accession>
<name>A0ABV7X593_9SPHN</name>
<dbReference type="Pfam" id="PF02627">
    <property type="entry name" value="CMD"/>
    <property type="match status" value="1"/>
</dbReference>
<dbReference type="InterPro" id="IPR003779">
    <property type="entry name" value="CMD-like"/>
</dbReference>
<evidence type="ECO:0000259" key="1">
    <source>
        <dbReference type="Pfam" id="PF02627"/>
    </source>
</evidence>
<dbReference type="InterPro" id="IPR004675">
    <property type="entry name" value="AhpD_core"/>
</dbReference>
<dbReference type="PANTHER" id="PTHR34846:SF10">
    <property type="entry name" value="CYTOPLASMIC PROTEIN"/>
    <property type="match status" value="1"/>
</dbReference>
<evidence type="ECO:0000313" key="3">
    <source>
        <dbReference type="Proteomes" id="UP001595615"/>
    </source>
</evidence>
<comment type="caution">
    <text evidence="2">The sequence shown here is derived from an EMBL/GenBank/DDBJ whole genome shotgun (WGS) entry which is preliminary data.</text>
</comment>
<proteinExistence type="predicted"/>
<dbReference type="EMBL" id="JBHRXV010000001">
    <property type="protein sequence ID" value="MFC3711301.1"/>
    <property type="molecule type" value="Genomic_DNA"/>
</dbReference>
<keyword evidence="3" id="KW-1185">Reference proteome</keyword>
<protein>
    <submittedName>
        <fullName evidence="2">Carboxymuconolactone decarboxylase family protein</fullName>
    </submittedName>
</protein>
<dbReference type="Gene3D" id="1.20.1290.10">
    <property type="entry name" value="AhpD-like"/>
    <property type="match status" value="1"/>
</dbReference>
<dbReference type="NCBIfam" id="TIGR00778">
    <property type="entry name" value="ahpD_dom"/>
    <property type="match status" value="1"/>
</dbReference>
<organism evidence="2 3">
    <name type="scientific">Sphingoaurantiacus capsulatus</name>
    <dbReference type="NCBI Taxonomy" id="1771310"/>
    <lineage>
        <taxon>Bacteria</taxon>
        <taxon>Pseudomonadati</taxon>
        <taxon>Pseudomonadota</taxon>
        <taxon>Alphaproteobacteria</taxon>
        <taxon>Sphingomonadales</taxon>
        <taxon>Sphingosinicellaceae</taxon>
        <taxon>Sphingoaurantiacus</taxon>
    </lineage>
</organism>
<dbReference type="PANTHER" id="PTHR34846">
    <property type="entry name" value="4-CARBOXYMUCONOLACTONE DECARBOXYLASE FAMILY PROTEIN (AFU_ORTHOLOGUE AFUA_6G11590)"/>
    <property type="match status" value="1"/>
</dbReference>
<evidence type="ECO:0000313" key="2">
    <source>
        <dbReference type="EMBL" id="MFC3711301.1"/>
    </source>
</evidence>
<reference evidence="3" key="1">
    <citation type="journal article" date="2019" name="Int. J. Syst. Evol. Microbiol.">
        <title>The Global Catalogue of Microorganisms (GCM) 10K type strain sequencing project: providing services to taxonomists for standard genome sequencing and annotation.</title>
        <authorList>
            <consortium name="The Broad Institute Genomics Platform"/>
            <consortium name="The Broad Institute Genome Sequencing Center for Infectious Disease"/>
            <person name="Wu L."/>
            <person name="Ma J."/>
        </authorList>
    </citation>
    <scope>NUCLEOTIDE SEQUENCE [LARGE SCALE GENOMIC DNA]</scope>
    <source>
        <strain evidence="3">KCTC 42644</strain>
    </source>
</reference>
<dbReference type="Proteomes" id="UP001595615">
    <property type="component" value="Unassembled WGS sequence"/>
</dbReference>
<sequence>MTPRIDNAFRHAPDAFKAMVALEGSIAQSGLEYGLIELVKMRASQINGCAFCLYMHATDAKKAGESDMRLHLLPGWREATVYSARERAALAWTEALTRVSETHAPDEDYALVEAAFSEKERVYLTFLIGAINVWNRMQVGFRATHPAVEEARAVA</sequence>
<dbReference type="RefSeq" id="WP_380855942.1">
    <property type="nucleotide sequence ID" value="NZ_JBHRXV010000001.1"/>
</dbReference>
<feature type="domain" description="Carboxymuconolactone decarboxylase-like" evidence="1">
    <location>
        <begin position="13"/>
        <end position="95"/>
    </location>
</feature>
<dbReference type="InterPro" id="IPR029032">
    <property type="entry name" value="AhpD-like"/>
</dbReference>
<dbReference type="SUPFAM" id="SSF69118">
    <property type="entry name" value="AhpD-like"/>
    <property type="match status" value="1"/>
</dbReference>